<dbReference type="EMBL" id="VITT01000008">
    <property type="protein sequence ID" value="TWB59491.1"/>
    <property type="molecule type" value="Genomic_DNA"/>
</dbReference>
<accession>A0A560IMA9</accession>
<gene>
    <name evidence="1" type="ORF">FBZ92_108137</name>
</gene>
<dbReference type="Proteomes" id="UP000318050">
    <property type="component" value="Unassembled WGS sequence"/>
</dbReference>
<evidence type="ECO:0000313" key="1">
    <source>
        <dbReference type="EMBL" id="TWB59491.1"/>
    </source>
</evidence>
<proteinExistence type="predicted"/>
<comment type="caution">
    <text evidence="1">The sequence shown here is derived from an EMBL/GenBank/DDBJ whole genome shotgun (WGS) entry which is preliminary data.</text>
</comment>
<reference evidence="1 2" key="1">
    <citation type="submission" date="2019-06" db="EMBL/GenBank/DDBJ databases">
        <title>Genomic Encyclopedia of Type Strains, Phase IV (KMG-V): Genome sequencing to study the core and pangenomes of soil and plant-associated prokaryotes.</title>
        <authorList>
            <person name="Whitman W."/>
        </authorList>
    </citation>
    <scope>NUCLEOTIDE SEQUENCE [LARGE SCALE GENOMIC DNA]</scope>
    <source>
        <strain evidence="1 2">BR 11140</strain>
    </source>
</reference>
<name>A0A560IMA9_9PROT</name>
<dbReference type="AlphaFoldDB" id="A0A560IMA9"/>
<protein>
    <submittedName>
        <fullName evidence="1">Uncharacterized protein</fullName>
    </submittedName>
</protein>
<evidence type="ECO:0000313" key="2">
    <source>
        <dbReference type="Proteomes" id="UP000318050"/>
    </source>
</evidence>
<sequence>MCRAQSPSLDRYAYPDTIASRILWHKGANPAFETWSP</sequence>
<organism evidence="1 2">
    <name type="scientific">Nitrospirillum amazonense</name>
    <dbReference type="NCBI Taxonomy" id="28077"/>
    <lineage>
        <taxon>Bacteria</taxon>
        <taxon>Pseudomonadati</taxon>
        <taxon>Pseudomonadota</taxon>
        <taxon>Alphaproteobacteria</taxon>
        <taxon>Rhodospirillales</taxon>
        <taxon>Azospirillaceae</taxon>
        <taxon>Nitrospirillum</taxon>
    </lineage>
</organism>